<proteinExistence type="predicted"/>
<reference evidence="2" key="1">
    <citation type="journal article" date="2023" name="G3 (Bethesda)">
        <title>Genome assembly and association tests identify interacting loci associated with vigor, precocity, and sex in interspecific pistachio rootstocks.</title>
        <authorList>
            <person name="Palmer W."/>
            <person name="Jacygrad E."/>
            <person name="Sagayaradj S."/>
            <person name="Cavanaugh K."/>
            <person name="Han R."/>
            <person name="Bertier L."/>
            <person name="Beede B."/>
            <person name="Kafkas S."/>
            <person name="Golino D."/>
            <person name="Preece J."/>
            <person name="Michelmore R."/>
        </authorList>
    </citation>
    <scope>NUCLEOTIDE SEQUENCE [LARGE SCALE GENOMIC DNA]</scope>
</reference>
<comment type="caution">
    <text evidence="1">The sequence shown here is derived from an EMBL/GenBank/DDBJ whole genome shotgun (WGS) entry which is preliminary data.</text>
</comment>
<protein>
    <submittedName>
        <fullName evidence="1">Uncharacterized protein</fullName>
    </submittedName>
</protein>
<accession>A0ACC1BDC5</accession>
<keyword evidence="2" id="KW-1185">Reference proteome</keyword>
<name>A0ACC1BDC5_9ROSI</name>
<evidence type="ECO:0000313" key="1">
    <source>
        <dbReference type="EMBL" id="KAJ0096933.1"/>
    </source>
</evidence>
<gene>
    <name evidence="1" type="ORF">Patl1_27655</name>
</gene>
<evidence type="ECO:0000313" key="2">
    <source>
        <dbReference type="Proteomes" id="UP001164250"/>
    </source>
</evidence>
<dbReference type="EMBL" id="CM047901">
    <property type="protein sequence ID" value="KAJ0096933.1"/>
    <property type="molecule type" value="Genomic_DNA"/>
</dbReference>
<dbReference type="Proteomes" id="UP001164250">
    <property type="component" value="Chromosome 5"/>
</dbReference>
<sequence length="569" mass="64220">MAQPIILSDEEDQTPFTTPLQSLAKKPRTGPPDLTTHTILVLDDDPTPQKPGPTATLSSTPSFVAETPMSDFSIVKCTMASSLDPQIRVSSFDKNFSGSDGLICLESDNESENGPGRENLAKNEAICSGSDDDEDIEWHSRAVNSSCFLGNADLMQMSEDYSSQPIYPLHDRDMVEDCPDKENFSMEQMSNIPTTKRGKQMNAVKKNGQSEAVGKKKKMTKEERMLLMEEKKQKKEQEKLQKAALKAEAAELKKLEKEKQKWEKGKFAQKSIVAEIDTKVVELGSVGGYLLSRFAEKGFTYRITSNPIERSIVWTMTVPEHISQLSPQGIEIQYVLLVYEAEEFCNLVLNESLMDHVSRVRRHYPSYTICFLTNRSMAYINKREKEQYKNPANSNSWRRPPVQEVVLAKLTTHFVRVHSRQCIDEAELAEHVVGLTSSLGSCQFRKKLTRLSVNANGLLVPKDSVDRNLIKKSPWLKALVAIPKVQPRFAIAIWKKYPTMKALLSVYMDPSKSVHEKEFLLKDLTTEGLLGGDRRLGEVCSKRVYRVLMAQSGTIKTDDVEDGADFFRY</sequence>
<organism evidence="1 2">
    <name type="scientific">Pistacia atlantica</name>
    <dbReference type="NCBI Taxonomy" id="434234"/>
    <lineage>
        <taxon>Eukaryota</taxon>
        <taxon>Viridiplantae</taxon>
        <taxon>Streptophyta</taxon>
        <taxon>Embryophyta</taxon>
        <taxon>Tracheophyta</taxon>
        <taxon>Spermatophyta</taxon>
        <taxon>Magnoliopsida</taxon>
        <taxon>eudicotyledons</taxon>
        <taxon>Gunneridae</taxon>
        <taxon>Pentapetalae</taxon>
        <taxon>rosids</taxon>
        <taxon>malvids</taxon>
        <taxon>Sapindales</taxon>
        <taxon>Anacardiaceae</taxon>
        <taxon>Pistacia</taxon>
    </lineage>
</organism>